<proteinExistence type="predicted"/>
<reference evidence="1 2" key="1">
    <citation type="submission" date="2023-09" db="EMBL/GenBank/DDBJ databases">
        <title>Genomes of two closely related lineages of the louse Polyplax serrata with different host specificities.</title>
        <authorList>
            <person name="Martinu J."/>
            <person name="Tarabai H."/>
            <person name="Stefka J."/>
            <person name="Hypsa V."/>
        </authorList>
    </citation>
    <scope>NUCLEOTIDE SEQUENCE [LARGE SCALE GENOMIC DNA]</scope>
    <source>
        <strain evidence="1">98ZLc_SE</strain>
    </source>
</reference>
<keyword evidence="2" id="KW-1185">Reference proteome</keyword>
<gene>
    <name evidence="1" type="ORF">RUM44_013167</name>
</gene>
<dbReference type="EMBL" id="JAWJWF010000001">
    <property type="protein sequence ID" value="KAK6641455.1"/>
    <property type="molecule type" value="Genomic_DNA"/>
</dbReference>
<dbReference type="Proteomes" id="UP001359485">
    <property type="component" value="Unassembled WGS sequence"/>
</dbReference>
<evidence type="ECO:0000313" key="2">
    <source>
        <dbReference type="Proteomes" id="UP001359485"/>
    </source>
</evidence>
<accession>A0ABR1BFK4</accession>
<comment type="caution">
    <text evidence="1">The sequence shown here is derived from an EMBL/GenBank/DDBJ whole genome shotgun (WGS) entry which is preliminary data.</text>
</comment>
<sequence>MTNPCFLIRFIIFLNKQDKRSSSEPSPLASSFPLIQGLLLGRSSDNARANSCTIDSLGDFGGKSGQVVDKEGREEKGNNADVCNNGNNGCNQGGKNVLMYRIDLELELVWGDEATTEHFARVKENLKCKAKEI</sequence>
<name>A0ABR1BFK4_POLSC</name>
<organism evidence="1 2">
    <name type="scientific">Polyplax serrata</name>
    <name type="common">Common mouse louse</name>
    <dbReference type="NCBI Taxonomy" id="468196"/>
    <lineage>
        <taxon>Eukaryota</taxon>
        <taxon>Metazoa</taxon>
        <taxon>Ecdysozoa</taxon>
        <taxon>Arthropoda</taxon>
        <taxon>Hexapoda</taxon>
        <taxon>Insecta</taxon>
        <taxon>Pterygota</taxon>
        <taxon>Neoptera</taxon>
        <taxon>Paraneoptera</taxon>
        <taxon>Psocodea</taxon>
        <taxon>Troctomorpha</taxon>
        <taxon>Phthiraptera</taxon>
        <taxon>Anoplura</taxon>
        <taxon>Polyplacidae</taxon>
        <taxon>Polyplax</taxon>
    </lineage>
</organism>
<protein>
    <submittedName>
        <fullName evidence="1">Uncharacterized protein</fullName>
    </submittedName>
</protein>
<evidence type="ECO:0000313" key="1">
    <source>
        <dbReference type="EMBL" id="KAK6641455.1"/>
    </source>
</evidence>